<dbReference type="EMBL" id="MFZM01000016">
    <property type="protein sequence ID" value="OGK23832.1"/>
    <property type="molecule type" value="Genomic_DNA"/>
</dbReference>
<evidence type="ECO:0000313" key="2">
    <source>
        <dbReference type="Proteomes" id="UP000177159"/>
    </source>
</evidence>
<organism evidence="1 2">
    <name type="scientific">Candidatus Roizmanbacteria bacterium RIFCSPHIGHO2_02_FULL_37_24</name>
    <dbReference type="NCBI Taxonomy" id="1802037"/>
    <lineage>
        <taxon>Bacteria</taxon>
        <taxon>Candidatus Roizmaniibacteriota</taxon>
    </lineage>
</organism>
<dbReference type="AlphaFoldDB" id="A0A1F7GZ90"/>
<name>A0A1F7GZ90_9BACT</name>
<evidence type="ECO:0000313" key="1">
    <source>
        <dbReference type="EMBL" id="OGK23832.1"/>
    </source>
</evidence>
<accession>A0A1F7GZ90</accession>
<proteinExistence type="predicted"/>
<comment type="caution">
    <text evidence="1">The sequence shown here is derived from an EMBL/GenBank/DDBJ whole genome shotgun (WGS) entry which is preliminary data.</text>
</comment>
<dbReference type="Proteomes" id="UP000177159">
    <property type="component" value="Unassembled WGS sequence"/>
</dbReference>
<sequence length="241" mass="26578">MEFKIQLPENSKLLVKKGAHISIGDKLYTVENKIDSSVGISTLLGIDPSHIFQHIEVVIGQNVTVGTILATKKKILGKKLVKSELEGTLKSVNSETGELIISTQKHEDQTTKSFFNGNIFDFDASNRLLTISINKGFEFALKEATDNGGGELSYVDESKDVFTLSEDIIKGKILLIGELQSHLVSKLEALDAQGILTIKGTVQTDLPVAKIKMIDDFKKLTQGHYTYILFSVYEKKGIAYN</sequence>
<protein>
    <submittedName>
        <fullName evidence="1">Uncharacterized protein</fullName>
    </submittedName>
</protein>
<reference evidence="1 2" key="1">
    <citation type="journal article" date="2016" name="Nat. Commun.">
        <title>Thousands of microbial genomes shed light on interconnected biogeochemical processes in an aquifer system.</title>
        <authorList>
            <person name="Anantharaman K."/>
            <person name="Brown C.T."/>
            <person name="Hug L.A."/>
            <person name="Sharon I."/>
            <person name="Castelle C.J."/>
            <person name="Probst A.J."/>
            <person name="Thomas B.C."/>
            <person name="Singh A."/>
            <person name="Wilkins M.J."/>
            <person name="Karaoz U."/>
            <person name="Brodie E.L."/>
            <person name="Williams K.H."/>
            <person name="Hubbard S.S."/>
            <person name="Banfield J.F."/>
        </authorList>
    </citation>
    <scope>NUCLEOTIDE SEQUENCE [LARGE SCALE GENOMIC DNA]</scope>
</reference>
<gene>
    <name evidence="1" type="ORF">A3C24_01530</name>
</gene>